<dbReference type="Proteomes" id="UP001303046">
    <property type="component" value="Unassembled WGS sequence"/>
</dbReference>
<comment type="caution">
    <text evidence="1">The sequence shown here is derived from an EMBL/GenBank/DDBJ whole genome shotgun (WGS) entry which is preliminary data.</text>
</comment>
<gene>
    <name evidence="1" type="primary">Necator_chrI.g523</name>
    <name evidence="1" type="ORF">RB195_004401</name>
</gene>
<protein>
    <recommendedName>
        <fullName evidence="3">SCP domain-containing protein</fullName>
    </recommendedName>
</protein>
<dbReference type="InterPro" id="IPR035940">
    <property type="entry name" value="CAP_sf"/>
</dbReference>
<evidence type="ECO:0000313" key="1">
    <source>
        <dbReference type="EMBL" id="KAK6726060.1"/>
    </source>
</evidence>
<keyword evidence="2" id="KW-1185">Reference proteome</keyword>
<sequence length="268" mass="30511">MLLLKVHKSVTHQRVINPIITDILRLLEHKNGQLIKHQNEPERLENLDKMYLSDSSRSFLTVDMKAIFLVVPIASLALLSSGQGHGNAFECRTPEGSELQSHLDIIDVFYLELRTLAARGASYQGHPLGDGGQMYALLFNSSLYDLAKREIEKRKTWSNLRENIVPHGHGFNAQYKNEYTPVMGLAELMKKKRPVLEQMIYPNATEFGCAFKLLKDSKEVCQMRLVCVLDKRNVAPSYELEGKPCKTEKDCTYLEAVQCRSPLCYTHL</sequence>
<accession>A0ABR1BLI0</accession>
<proteinExistence type="predicted"/>
<name>A0ABR1BLI0_NECAM</name>
<reference evidence="1 2" key="1">
    <citation type="submission" date="2023-08" db="EMBL/GenBank/DDBJ databases">
        <title>A Necator americanus chromosomal reference genome.</title>
        <authorList>
            <person name="Ilik V."/>
            <person name="Petrzelkova K.J."/>
            <person name="Pardy F."/>
            <person name="Fuh T."/>
            <person name="Niatou-Singa F.S."/>
            <person name="Gouil Q."/>
            <person name="Baker L."/>
            <person name="Ritchie M.E."/>
            <person name="Jex A.R."/>
            <person name="Gazzola D."/>
            <person name="Li H."/>
            <person name="Toshio Fujiwara R."/>
            <person name="Zhan B."/>
            <person name="Aroian R.V."/>
            <person name="Pafco B."/>
            <person name="Schwarz E.M."/>
        </authorList>
    </citation>
    <scope>NUCLEOTIDE SEQUENCE [LARGE SCALE GENOMIC DNA]</scope>
    <source>
        <strain evidence="1 2">Aroian</strain>
        <tissue evidence="1">Whole animal</tissue>
    </source>
</reference>
<evidence type="ECO:0008006" key="3">
    <source>
        <dbReference type="Google" id="ProtNLM"/>
    </source>
</evidence>
<dbReference type="Gene3D" id="3.40.33.10">
    <property type="entry name" value="CAP"/>
    <property type="match status" value="1"/>
</dbReference>
<organism evidence="1 2">
    <name type="scientific">Necator americanus</name>
    <name type="common">Human hookworm</name>
    <dbReference type="NCBI Taxonomy" id="51031"/>
    <lineage>
        <taxon>Eukaryota</taxon>
        <taxon>Metazoa</taxon>
        <taxon>Ecdysozoa</taxon>
        <taxon>Nematoda</taxon>
        <taxon>Chromadorea</taxon>
        <taxon>Rhabditida</taxon>
        <taxon>Rhabditina</taxon>
        <taxon>Rhabditomorpha</taxon>
        <taxon>Strongyloidea</taxon>
        <taxon>Ancylostomatidae</taxon>
        <taxon>Bunostominae</taxon>
        <taxon>Necator</taxon>
    </lineage>
</organism>
<evidence type="ECO:0000313" key="2">
    <source>
        <dbReference type="Proteomes" id="UP001303046"/>
    </source>
</evidence>
<dbReference type="EMBL" id="JAVFWL010000001">
    <property type="protein sequence ID" value="KAK6726060.1"/>
    <property type="molecule type" value="Genomic_DNA"/>
</dbReference>